<proteinExistence type="predicted"/>
<dbReference type="InterPro" id="IPR041633">
    <property type="entry name" value="Polbeta"/>
</dbReference>
<dbReference type="eggNOG" id="COG5260">
    <property type="taxonomic scope" value="Bacteria"/>
</dbReference>
<keyword evidence="2" id="KW-0808">Transferase</keyword>
<dbReference type="InterPro" id="IPR043519">
    <property type="entry name" value="NT_sf"/>
</dbReference>
<dbReference type="SUPFAM" id="SSF81301">
    <property type="entry name" value="Nucleotidyltransferase"/>
    <property type="match status" value="1"/>
</dbReference>
<gene>
    <name evidence="2" type="ORF">SAMN05444143_101808</name>
</gene>
<organism evidence="2 3">
    <name type="scientific">Flavobacterium succinicans</name>
    <dbReference type="NCBI Taxonomy" id="29536"/>
    <lineage>
        <taxon>Bacteria</taxon>
        <taxon>Pseudomonadati</taxon>
        <taxon>Bacteroidota</taxon>
        <taxon>Flavobacteriia</taxon>
        <taxon>Flavobacteriales</taxon>
        <taxon>Flavobacteriaceae</taxon>
        <taxon>Flavobacterium</taxon>
    </lineage>
</organism>
<dbReference type="Gene3D" id="3.30.460.10">
    <property type="entry name" value="Beta Polymerase, domain 2"/>
    <property type="match status" value="1"/>
</dbReference>
<dbReference type="Pfam" id="PF18765">
    <property type="entry name" value="Polbeta"/>
    <property type="match status" value="1"/>
</dbReference>
<reference evidence="3" key="1">
    <citation type="submission" date="2016-10" db="EMBL/GenBank/DDBJ databases">
        <authorList>
            <person name="Varghese N."/>
            <person name="Submissions S."/>
        </authorList>
    </citation>
    <scope>NUCLEOTIDE SEQUENCE [LARGE SCALE GENOMIC DNA]</scope>
    <source>
        <strain evidence="3">DSM 4002</strain>
    </source>
</reference>
<accession>A0A1I4SFZ5</accession>
<dbReference type="CDD" id="cd05403">
    <property type="entry name" value="NT_KNTase_like"/>
    <property type="match status" value="1"/>
</dbReference>
<dbReference type="Proteomes" id="UP000182961">
    <property type="component" value="Unassembled WGS sequence"/>
</dbReference>
<dbReference type="EMBL" id="FOUT01000001">
    <property type="protein sequence ID" value="SFM63241.1"/>
    <property type="molecule type" value="Genomic_DNA"/>
</dbReference>
<evidence type="ECO:0000313" key="2">
    <source>
        <dbReference type="EMBL" id="SFM63241.1"/>
    </source>
</evidence>
<name>A0A1I4SFZ5_9FLAO</name>
<evidence type="ECO:0000313" key="3">
    <source>
        <dbReference type="Proteomes" id="UP000182961"/>
    </source>
</evidence>
<sequence>MLRQYVLIPPFVFSFAEEARVEIFKIMRIAAEQKKFIYEYWRERIPSSQVFLFGSRVDDLKKGGDIDLLILSDNKIPHKDLFKMKQLFFSKFGPQKMDVVSMTKQDESLFKNHILSYAKVLNYE</sequence>
<feature type="domain" description="Polymerase beta nucleotidyltransferase" evidence="1">
    <location>
        <begin position="48"/>
        <end position="121"/>
    </location>
</feature>
<evidence type="ECO:0000259" key="1">
    <source>
        <dbReference type="Pfam" id="PF18765"/>
    </source>
</evidence>
<dbReference type="GO" id="GO:0016740">
    <property type="term" value="F:transferase activity"/>
    <property type="evidence" value="ECO:0007669"/>
    <property type="project" value="UniProtKB-KW"/>
</dbReference>
<keyword evidence="3" id="KW-1185">Reference proteome</keyword>
<dbReference type="AlphaFoldDB" id="A0A1I4SFZ5"/>
<protein>
    <submittedName>
        <fullName evidence="2">Nucleotidyltransferase domain-containing protein</fullName>
    </submittedName>
</protein>